<proteinExistence type="predicted"/>
<gene>
    <name evidence="3" type="ORF">PVK06_031615</name>
</gene>
<dbReference type="SUPFAM" id="SSF54928">
    <property type="entry name" value="RNA-binding domain, RBD"/>
    <property type="match status" value="1"/>
</dbReference>
<organism evidence="3 4">
    <name type="scientific">Gossypium arboreum</name>
    <name type="common">Tree cotton</name>
    <name type="synonym">Gossypium nanking</name>
    <dbReference type="NCBI Taxonomy" id="29729"/>
    <lineage>
        <taxon>Eukaryota</taxon>
        <taxon>Viridiplantae</taxon>
        <taxon>Streptophyta</taxon>
        <taxon>Embryophyta</taxon>
        <taxon>Tracheophyta</taxon>
        <taxon>Spermatophyta</taxon>
        <taxon>Magnoliopsida</taxon>
        <taxon>eudicotyledons</taxon>
        <taxon>Gunneridae</taxon>
        <taxon>Pentapetalae</taxon>
        <taxon>rosids</taxon>
        <taxon>malvids</taxon>
        <taxon>Malvales</taxon>
        <taxon>Malvaceae</taxon>
        <taxon>Malvoideae</taxon>
        <taxon>Gossypium</taxon>
    </lineage>
</organism>
<dbReference type="EMBL" id="JARKNE010000009">
    <property type="protein sequence ID" value="KAK5803966.1"/>
    <property type="molecule type" value="Genomic_DNA"/>
</dbReference>
<dbReference type="InterPro" id="IPR000504">
    <property type="entry name" value="RRM_dom"/>
</dbReference>
<dbReference type="Pfam" id="PF00076">
    <property type="entry name" value="RRM_1"/>
    <property type="match status" value="1"/>
</dbReference>
<reference evidence="3 4" key="1">
    <citation type="submission" date="2023-03" db="EMBL/GenBank/DDBJ databases">
        <title>WGS of Gossypium arboreum.</title>
        <authorList>
            <person name="Yu D."/>
        </authorList>
    </citation>
    <scope>NUCLEOTIDE SEQUENCE [LARGE SCALE GENOMIC DNA]</scope>
    <source>
        <tissue evidence="3">Leaf</tissue>
    </source>
</reference>
<dbReference type="InterPro" id="IPR035979">
    <property type="entry name" value="RBD_domain_sf"/>
</dbReference>
<protein>
    <recommendedName>
        <fullName evidence="2">RRM domain-containing protein</fullName>
    </recommendedName>
</protein>
<dbReference type="Proteomes" id="UP001358586">
    <property type="component" value="Chromosome 9"/>
</dbReference>
<comment type="caution">
    <text evidence="3">The sequence shown here is derived from an EMBL/GenBank/DDBJ whole genome shotgun (WGS) entry which is preliminary data.</text>
</comment>
<dbReference type="InterPro" id="IPR012677">
    <property type="entry name" value="Nucleotide-bd_a/b_plait_sf"/>
</dbReference>
<feature type="domain" description="RRM" evidence="2">
    <location>
        <begin position="38"/>
        <end position="80"/>
    </location>
</feature>
<evidence type="ECO:0000313" key="3">
    <source>
        <dbReference type="EMBL" id="KAK5803966.1"/>
    </source>
</evidence>
<dbReference type="Gene3D" id="3.30.70.330">
    <property type="match status" value="1"/>
</dbReference>
<evidence type="ECO:0000313" key="4">
    <source>
        <dbReference type="Proteomes" id="UP001358586"/>
    </source>
</evidence>
<evidence type="ECO:0000259" key="2">
    <source>
        <dbReference type="Pfam" id="PF00076"/>
    </source>
</evidence>
<evidence type="ECO:0000256" key="1">
    <source>
        <dbReference type="SAM" id="MobiDB-lite"/>
    </source>
</evidence>
<name>A0ABR0NSK6_GOSAR</name>
<keyword evidence="4" id="KW-1185">Reference proteome</keyword>
<sequence length="172" mass="19215">MRGRNYSPSLPRDYGRRYRSPSPRGCYGDRSRDLPTSLLVRNLRHDCRVEDLRGPLGQFGHLKDIYLPRDNYTGEPCGFGLSRVGQIGTPRFIILDNRDVTEVSSAVQIIIVLLGKGITQGQFHPEMGDVEGDPTQGRPIVGAGVKVWTILDAYFVAGFLPGFDEYVVQHHS</sequence>
<feature type="region of interest" description="Disordered" evidence="1">
    <location>
        <begin position="1"/>
        <end position="30"/>
    </location>
</feature>
<accession>A0ABR0NSK6</accession>